<dbReference type="AlphaFoldDB" id="A0AAV9GJS6"/>
<protein>
    <submittedName>
        <fullName evidence="1">Uncharacterized protein</fullName>
    </submittedName>
</protein>
<sequence>MLAEDHPPALECAENIALLSLFSEIPSDPRDNRPATFTDASGRALSFKRDIRLSDSLALIAGVSDDKNHIVASCIEELPERGGIRILVAVNKAQHSSADDVLLRIKRGFEKLFSLLSEPHDDDNTVEGKVFDAIIEMCRQRLLARVGLAGGKSLASPLNQALTALENHCPKHMKGSAKSIVGAGKNLLSLLQEQGHHDVPLGSIIENASRLAERADLPKALDSITAGKLDPGIRAGLVRRLKKLSLYRKAAHLLTQSARGSSIFQNVIVTPVSLDAKWFIRTQGHLSGFQPPCCLSRYGVTKKGKLAKKLQDPMFASKVETILTQSKIHAEIQLIAYLELNPPAIRPRVISSSKAACYLCNLFIQLHGQYYVRRTHGKLYTGWRIPQVPALMETQTLLAAELARMIKVV</sequence>
<proteinExistence type="predicted"/>
<dbReference type="EMBL" id="MU865948">
    <property type="protein sequence ID" value="KAK4447628.1"/>
    <property type="molecule type" value="Genomic_DNA"/>
</dbReference>
<keyword evidence="2" id="KW-1185">Reference proteome</keyword>
<dbReference type="Proteomes" id="UP001321760">
    <property type="component" value="Unassembled WGS sequence"/>
</dbReference>
<evidence type="ECO:0000313" key="1">
    <source>
        <dbReference type="EMBL" id="KAK4447628.1"/>
    </source>
</evidence>
<feature type="non-terminal residue" evidence="1">
    <location>
        <position position="409"/>
    </location>
</feature>
<accession>A0AAV9GJS6</accession>
<dbReference type="InterPro" id="IPR027796">
    <property type="entry name" value="OTT_1508_deam-like"/>
</dbReference>
<organism evidence="1 2">
    <name type="scientific">Podospora aff. communis PSN243</name>
    <dbReference type="NCBI Taxonomy" id="3040156"/>
    <lineage>
        <taxon>Eukaryota</taxon>
        <taxon>Fungi</taxon>
        <taxon>Dikarya</taxon>
        <taxon>Ascomycota</taxon>
        <taxon>Pezizomycotina</taxon>
        <taxon>Sordariomycetes</taxon>
        <taxon>Sordariomycetidae</taxon>
        <taxon>Sordariales</taxon>
        <taxon>Podosporaceae</taxon>
        <taxon>Podospora</taxon>
    </lineage>
</organism>
<name>A0AAV9GJS6_9PEZI</name>
<dbReference type="Pfam" id="PF14441">
    <property type="entry name" value="OTT_1508_deam"/>
    <property type="match status" value="1"/>
</dbReference>
<comment type="caution">
    <text evidence="1">The sequence shown here is derived from an EMBL/GenBank/DDBJ whole genome shotgun (WGS) entry which is preliminary data.</text>
</comment>
<reference evidence="1" key="2">
    <citation type="submission" date="2023-05" db="EMBL/GenBank/DDBJ databases">
        <authorList>
            <consortium name="Lawrence Berkeley National Laboratory"/>
            <person name="Steindorff A."/>
            <person name="Hensen N."/>
            <person name="Bonometti L."/>
            <person name="Westerberg I."/>
            <person name="Brannstrom I.O."/>
            <person name="Guillou S."/>
            <person name="Cros-Aarteil S."/>
            <person name="Calhoun S."/>
            <person name="Haridas S."/>
            <person name="Kuo A."/>
            <person name="Mondo S."/>
            <person name="Pangilinan J."/>
            <person name="Riley R."/>
            <person name="Labutti K."/>
            <person name="Andreopoulos B."/>
            <person name="Lipzen A."/>
            <person name="Chen C."/>
            <person name="Yanf M."/>
            <person name="Daum C."/>
            <person name="Ng V."/>
            <person name="Clum A."/>
            <person name="Ohm R."/>
            <person name="Martin F."/>
            <person name="Silar P."/>
            <person name="Natvig D."/>
            <person name="Lalanne C."/>
            <person name="Gautier V."/>
            <person name="Ament-Velasquez S.L."/>
            <person name="Kruys A."/>
            <person name="Hutchinson M.I."/>
            <person name="Powell A.J."/>
            <person name="Barry K."/>
            <person name="Miller A.N."/>
            <person name="Grigoriev I.V."/>
            <person name="Debuchy R."/>
            <person name="Gladieux P."/>
            <person name="Thoren M.H."/>
            <person name="Johannesson H."/>
        </authorList>
    </citation>
    <scope>NUCLEOTIDE SEQUENCE</scope>
    <source>
        <strain evidence="1">PSN243</strain>
    </source>
</reference>
<evidence type="ECO:0000313" key="2">
    <source>
        <dbReference type="Proteomes" id="UP001321760"/>
    </source>
</evidence>
<gene>
    <name evidence="1" type="ORF">QBC34DRAFT_302823</name>
</gene>
<reference evidence="1" key="1">
    <citation type="journal article" date="2023" name="Mol. Phylogenet. Evol.">
        <title>Genome-scale phylogeny and comparative genomics of the fungal order Sordariales.</title>
        <authorList>
            <person name="Hensen N."/>
            <person name="Bonometti L."/>
            <person name="Westerberg I."/>
            <person name="Brannstrom I.O."/>
            <person name="Guillou S."/>
            <person name="Cros-Aarteil S."/>
            <person name="Calhoun S."/>
            <person name="Haridas S."/>
            <person name="Kuo A."/>
            <person name="Mondo S."/>
            <person name="Pangilinan J."/>
            <person name="Riley R."/>
            <person name="LaButti K."/>
            <person name="Andreopoulos B."/>
            <person name="Lipzen A."/>
            <person name="Chen C."/>
            <person name="Yan M."/>
            <person name="Daum C."/>
            <person name="Ng V."/>
            <person name="Clum A."/>
            <person name="Steindorff A."/>
            <person name="Ohm R.A."/>
            <person name="Martin F."/>
            <person name="Silar P."/>
            <person name="Natvig D.O."/>
            <person name="Lalanne C."/>
            <person name="Gautier V."/>
            <person name="Ament-Velasquez S.L."/>
            <person name="Kruys A."/>
            <person name="Hutchinson M.I."/>
            <person name="Powell A.J."/>
            <person name="Barry K."/>
            <person name="Miller A.N."/>
            <person name="Grigoriev I.V."/>
            <person name="Debuchy R."/>
            <person name="Gladieux P."/>
            <person name="Hiltunen Thoren M."/>
            <person name="Johannesson H."/>
        </authorList>
    </citation>
    <scope>NUCLEOTIDE SEQUENCE</scope>
    <source>
        <strain evidence="1">PSN243</strain>
    </source>
</reference>